<organism evidence="1 2">
    <name type="scientific">Suillus placidus</name>
    <dbReference type="NCBI Taxonomy" id="48579"/>
    <lineage>
        <taxon>Eukaryota</taxon>
        <taxon>Fungi</taxon>
        <taxon>Dikarya</taxon>
        <taxon>Basidiomycota</taxon>
        <taxon>Agaricomycotina</taxon>
        <taxon>Agaricomycetes</taxon>
        <taxon>Agaricomycetidae</taxon>
        <taxon>Boletales</taxon>
        <taxon>Suillineae</taxon>
        <taxon>Suillaceae</taxon>
        <taxon>Suillus</taxon>
    </lineage>
</organism>
<accession>A0A9P7CX70</accession>
<sequence>MPAEPDCSVKLQTAGRNQELQAYLMALDDVDSNEDGQDRLFTEFTINTVHTSYAAVQSRVRQYTQLLTLLRHEEDEWAQKVEKANNILPDYKPNTTSLAHLA</sequence>
<evidence type="ECO:0000313" key="2">
    <source>
        <dbReference type="Proteomes" id="UP000714275"/>
    </source>
</evidence>
<dbReference type="Proteomes" id="UP000714275">
    <property type="component" value="Unassembled WGS sequence"/>
</dbReference>
<dbReference type="OrthoDB" id="2641531at2759"/>
<gene>
    <name evidence="1" type="ORF">EV702DRAFT_1203769</name>
</gene>
<dbReference type="EMBL" id="JABBWD010000088">
    <property type="protein sequence ID" value="KAG1767291.1"/>
    <property type="molecule type" value="Genomic_DNA"/>
</dbReference>
<evidence type="ECO:0000313" key="1">
    <source>
        <dbReference type="EMBL" id="KAG1767291.1"/>
    </source>
</evidence>
<proteinExistence type="predicted"/>
<keyword evidence="2" id="KW-1185">Reference proteome</keyword>
<reference evidence="1" key="1">
    <citation type="journal article" date="2020" name="New Phytol.">
        <title>Comparative genomics reveals dynamic genome evolution in host specialist ectomycorrhizal fungi.</title>
        <authorList>
            <person name="Lofgren L.A."/>
            <person name="Nguyen N.H."/>
            <person name="Vilgalys R."/>
            <person name="Ruytinx J."/>
            <person name="Liao H.L."/>
            <person name="Branco S."/>
            <person name="Kuo A."/>
            <person name="LaButti K."/>
            <person name="Lipzen A."/>
            <person name="Andreopoulos W."/>
            <person name="Pangilinan J."/>
            <person name="Riley R."/>
            <person name="Hundley H."/>
            <person name="Na H."/>
            <person name="Barry K."/>
            <person name="Grigoriev I.V."/>
            <person name="Stajich J.E."/>
            <person name="Kennedy P.G."/>
        </authorList>
    </citation>
    <scope>NUCLEOTIDE SEQUENCE</scope>
    <source>
        <strain evidence="1">DOB743</strain>
    </source>
</reference>
<dbReference type="AlphaFoldDB" id="A0A9P7CX70"/>
<name>A0A9P7CX70_9AGAM</name>
<protein>
    <submittedName>
        <fullName evidence="1">Uncharacterized protein</fullName>
    </submittedName>
</protein>
<comment type="caution">
    <text evidence="1">The sequence shown here is derived from an EMBL/GenBank/DDBJ whole genome shotgun (WGS) entry which is preliminary data.</text>
</comment>